<dbReference type="PROSITE" id="PS50179">
    <property type="entry name" value="VHS"/>
    <property type="match status" value="2"/>
</dbReference>
<name>A0A8H5HMZ4_9AGAR</name>
<dbReference type="InterPro" id="IPR051681">
    <property type="entry name" value="Ser/Thr_Kinases-Pseudokinases"/>
</dbReference>
<dbReference type="GO" id="GO:0043130">
    <property type="term" value="F:ubiquitin binding"/>
    <property type="evidence" value="ECO:0007669"/>
    <property type="project" value="InterPro"/>
</dbReference>
<dbReference type="GO" id="GO:0007034">
    <property type="term" value="P:vacuolar transport"/>
    <property type="evidence" value="ECO:0007669"/>
    <property type="project" value="UniProtKB-ARBA"/>
</dbReference>
<dbReference type="Gene3D" id="1.10.357.40">
    <property type="entry name" value="YbiA-like"/>
    <property type="match status" value="3"/>
</dbReference>
<keyword evidence="5" id="KW-1185">Reference proteome</keyword>
<feature type="region of interest" description="Disordered" evidence="1">
    <location>
        <begin position="138"/>
        <end position="234"/>
    </location>
</feature>
<dbReference type="PROSITE" id="PS50011">
    <property type="entry name" value="PROTEIN_KINASE_DOM"/>
    <property type="match status" value="2"/>
</dbReference>
<feature type="compositionally biased region" description="Polar residues" evidence="1">
    <location>
        <begin position="82"/>
        <end position="99"/>
    </location>
</feature>
<feature type="compositionally biased region" description="Polar residues" evidence="1">
    <location>
        <begin position="459"/>
        <end position="477"/>
    </location>
</feature>
<evidence type="ECO:0008006" key="6">
    <source>
        <dbReference type="Google" id="ProtNLM"/>
    </source>
</evidence>
<feature type="compositionally biased region" description="Basic residues" evidence="1">
    <location>
        <begin position="67"/>
        <end position="76"/>
    </location>
</feature>
<dbReference type="Pfam" id="PF00790">
    <property type="entry name" value="VHS"/>
    <property type="match status" value="2"/>
</dbReference>
<dbReference type="GO" id="GO:0004674">
    <property type="term" value="F:protein serine/threonine kinase activity"/>
    <property type="evidence" value="ECO:0007669"/>
    <property type="project" value="TreeGrafter"/>
</dbReference>
<sequence length="2402" mass="265620">MGQSNSRSKSTGYPYQGPQFPAPFPPPGAFATLNGQYPAYPGYPPMPVAGNQHLVVPYPIFAQQPTQKRRTKRRRASANDAPRQQTFPVAHAPSTSNRHTVPAPASVAGYRTFPAPPPPLFTPMANVAGEPLANFPVEPEIPNIGSAPPSRGRAQTPYHGPMAPLDSSEEDDEMVPPLAAPVMQSAQRQRRRHTVPMQQPTERPFQPPDPPGPSAFDFPLRSPSSNPLPQPPRDLFNAEAYRAVLDIPRGTDLFTALYGYQRDQTQQQQPGPGSGPNPNLSGNPQRTRMGLFGRKNSKAGGGLFRSLTGTRGRRQEGGQQQSHQQPVTQEIARERIRAGDVKLVPFPVPVERFVPAAEGQGQPPQGAFTHVPPSSERYAPATFGGAELGNENGNILMGESEDIVPNMMPMPSTEQEQFGRTRGAPPFPVMQGPGAAAAGANGDPGSSQINAPFPVMTARPSSSAAGAQQPQPRQSVFISDPPPQRSRTPLPPFIFTQSSQAYQGFFPHSPHRIIYQNQSYPTATHLHEALKYLPARPDITSSIRLCVNLADVYPLSAANMPSVRSDWGQLTFPGAGHLTSTASDNWSLVLEVCERASSSEGSARAAAKALRRELRFGSPAVQLSAARLWEIMLRNSSGIFMAQCNQRGFLDTLEDWLKTTDAGIFETNVGGKSALFEARARVTSVLVAAGLPVDQVLHVPDVANTQEVPVDEVEVVHVETELERALSEWDASKKPSAAELIVPTSTDKPAFEWLDVATTQRLMDSLQSKLDSSISDRAISTKYLALLRYLSKSFQALPLSLTVDDITLKDSWPVAGGGFANIYRGTMADEYTVCLKVLRLEIEQNVKERDKIRKRFLNEALLWRQLQHRNILPLLGINTALFPLSCCLASPWLKNGNIISYLKDNPLLDISFVLYEIAAGMQYLHHRDVPFVHGDIRGGNILITDKLHCRLADFGLTLVTPNSHLTASFSNSVNGAIRWLAPEYIDFVGESAPPNHTSRDVYAFGCTILEILTLKPPFHGHLNDGSVIFKLMSGGRPARPSNVRCSDDIWDLTTRCWAQNAQDRPSALEIFEILEERILPPLTESHSSLVSLVIFLRPSDLTSDFVRLSLPDEDAYDYRGPQKEIDITALGSGLGAISASASSQSMSPREPTPPTPLSQLPPFIFTHIPIYQYLFLDSPHPIVYRNQSYPTAAHLHSALKFLPFHPEIASKIRFSANMTDVGELETANRGLGRPDWSDVFLEEFEMVLDLKFSQHPDLRNELIMLDGIGTGRKGEKDGGGKGRRIVWRDEKDTFWGDGGGEGRGANKLGKILERVRDRLLRQIERERDVGEMAGERGGEIETGGLTQKRSASDALQFKVRKLFLSKAISTTVFATSSKSKVNPRHESPAMYDAHIGFQQRIQHTVVQPLSLSNVEQTEEEPWYLSREEPESTEAGDLTMMIGHLITTASEDWNLMLELCEKVSANEANAREAAAALRKGFKYGLPASQLSAARLWEILLCNSSDEFVARCTERGFLDTVEDWLEKTGGPLNTGKGTLPEVQTRVINALAAAGNHKIHHLSRMAYTEAPSAHEMKAIPMTVGQQLECVLNEWEASKQSYTAGFGSTTTSMASFEWLDVVTAQILMDSLQQASRHLQNMLHYLLIPLQRLDANIIDGTNSKKYLALLRHLSKSFQTLPLSLLVEGVTVMDSWPIAGGGFANIYRGTMDNGSTVCLKVLRLEVEQNVNERDKRYLNEALLWRQLKHHNILPLLGVNTALFRHSFCLVSPWMKNGNIISYLKENPGLDLSLVLYEIAAGMQYLHSRDVPFVHGDIRGGNILVTDALHCRLADFGLTLVTPSSHFTASSSNSVTGAIRWLAPEYIDFMGESAPPNHTSRDVYAFGCTILEILTLKPPFQGHLNDASVIFKLMNGGRPARPLDVWYPDNIWELTTQCWAHNAEDRPSAKDIFNILDRRIDLEHTEMANLPVFGPILEAGPLSPIGAPAVRQSPEPLFTQDILPRQLRNSLPPFIFTTSSPAYQGFVPGSPHRVFYQFQTYPTAAHLHEALKYLPAQPDIASEISNVSLADVYPLSARYEENMRSDWPQVLVKEMEMVLQLKFSQHPSLRNELIELDRMATSLAGVRDGGGKRRKIIFRNEDMFWGDGQGEGENQLGKILGRVRDKMLEDYGRSVAPPSLTAITAGIPLPSQTNALSTAKTTQAGFASFATDMRVTSIPPRMQLYIAPLKPPSPHLPSFIFTETSSLLYQGFLPHSPHHIRYQGEIFPTAAHLFESQKYLPAHPEIASSIRSCVDLVDLGRSQSANKPWVRNDWDDVLLKELEWILELKFMQHPVLKNALILLDGLGGERREIIFRNEDFFWGDGGGEGQGANELGKILGRVRDSTCTGCGKRMKFGIIIIQNECEDTL</sequence>
<dbReference type="InterPro" id="IPR000719">
    <property type="entry name" value="Prot_kinase_dom"/>
</dbReference>
<dbReference type="Pfam" id="PF08719">
    <property type="entry name" value="NADAR"/>
    <property type="match status" value="3"/>
</dbReference>
<feature type="domain" description="VHS" evidence="3">
    <location>
        <begin position="1449"/>
        <end position="1548"/>
    </location>
</feature>
<gene>
    <name evidence="4" type="ORF">D9757_006625</name>
</gene>
<dbReference type="GO" id="GO:0005524">
    <property type="term" value="F:ATP binding"/>
    <property type="evidence" value="ECO:0007669"/>
    <property type="project" value="InterPro"/>
</dbReference>
<dbReference type="SUPFAM" id="SSF48464">
    <property type="entry name" value="ENTH/VHS domain"/>
    <property type="match status" value="2"/>
</dbReference>
<evidence type="ECO:0000313" key="4">
    <source>
        <dbReference type="EMBL" id="KAF5386369.1"/>
    </source>
</evidence>
<dbReference type="SUPFAM" id="SSF56112">
    <property type="entry name" value="Protein kinase-like (PK-like)"/>
    <property type="match status" value="2"/>
</dbReference>
<dbReference type="SUPFAM" id="SSF143990">
    <property type="entry name" value="YbiA-like"/>
    <property type="match status" value="4"/>
</dbReference>
<dbReference type="InterPro" id="IPR002014">
    <property type="entry name" value="VHS_dom"/>
</dbReference>
<dbReference type="PANTHER" id="PTHR44329">
    <property type="entry name" value="SERINE/THREONINE-PROTEIN KINASE TNNI3K-RELATED"/>
    <property type="match status" value="1"/>
</dbReference>
<dbReference type="PROSITE" id="PS00109">
    <property type="entry name" value="PROTEIN_KINASE_TYR"/>
    <property type="match status" value="2"/>
</dbReference>
<feature type="compositionally biased region" description="Pro residues" evidence="1">
    <location>
        <begin position="480"/>
        <end position="490"/>
    </location>
</feature>
<feature type="region of interest" description="Disordered" evidence="1">
    <location>
        <begin position="412"/>
        <end position="490"/>
    </location>
</feature>
<feature type="region of interest" description="Disordered" evidence="1">
    <location>
        <begin position="1"/>
        <end position="27"/>
    </location>
</feature>
<dbReference type="CDD" id="cd15457">
    <property type="entry name" value="NADAR"/>
    <property type="match status" value="3"/>
</dbReference>
<feature type="domain" description="Protein kinase" evidence="2">
    <location>
        <begin position="808"/>
        <end position="1089"/>
    </location>
</feature>
<reference evidence="4 5" key="1">
    <citation type="journal article" date="2020" name="ISME J.">
        <title>Uncovering the hidden diversity of litter-decomposition mechanisms in mushroom-forming fungi.</title>
        <authorList>
            <person name="Floudas D."/>
            <person name="Bentzer J."/>
            <person name="Ahren D."/>
            <person name="Johansson T."/>
            <person name="Persson P."/>
            <person name="Tunlid A."/>
        </authorList>
    </citation>
    <scope>NUCLEOTIDE SEQUENCE [LARGE SCALE GENOMIC DNA]</scope>
    <source>
        <strain evidence="4 5">CBS 406.79</strain>
    </source>
</reference>
<dbReference type="Gene3D" id="1.25.40.90">
    <property type="match status" value="2"/>
</dbReference>
<dbReference type="InterPro" id="IPR037238">
    <property type="entry name" value="YbiA-like_sf"/>
</dbReference>
<dbReference type="InterPro" id="IPR011009">
    <property type="entry name" value="Kinase-like_dom_sf"/>
</dbReference>
<protein>
    <recommendedName>
        <fullName evidence="6">Non-specific serine/threonine protein kinase</fullName>
    </recommendedName>
</protein>
<feature type="compositionally biased region" description="Low complexity" evidence="1">
    <location>
        <begin position="266"/>
        <end position="285"/>
    </location>
</feature>
<dbReference type="Pfam" id="PF07714">
    <property type="entry name" value="PK_Tyr_Ser-Thr"/>
    <property type="match status" value="2"/>
</dbReference>
<feature type="domain" description="Protein kinase" evidence="2">
    <location>
        <begin position="1686"/>
        <end position="1960"/>
    </location>
</feature>
<feature type="region of interest" description="Disordered" evidence="1">
    <location>
        <begin position="263"/>
        <end position="329"/>
    </location>
</feature>
<feature type="domain" description="VHS" evidence="3">
    <location>
        <begin position="583"/>
        <end position="686"/>
    </location>
</feature>
<dbReference type="InterPro" id="IPR001245">
    <property type="entry name" value="Ser-Thr/Tyr_kinase_cat_dom"/>
</dbReference>
<accession>A0A8H5HMZ4</accession>
<dbReference type="Proteomes" id="UP000518752">
    <property type="component" value="Unassembled WGS sequence"/>
</dbReference>
<feature type="compositionally biased region" description="Polar residues" evidence="1">
    <location>
        <begin position="1"/>
        <end position="11"/>
    </location>
</feature>
<dbReference type="EMBL" id="JAACJN010000036">
    <property type="protein sequence ID" value="KAF5386369.1"/>
    <property type="molecule type" value="Genomic_DNA"/>
</dbReference>
<evidence type="ECO:0000259" key="3">
    <source>
        <dbReference type="PROSITE" id="PS50179"/>
    </source>
</evidence>
<proteinExistence type="predicted"/>
<dbReference type="OrthoDB" id="4062651at2759"/>
<dbReference type="InterPro" id="IPR008942">
    <property type="entry name" value="ENTH_VHS"/>
</dbReference>
<feature type="region of interest" description="Disordered" evidence="1">
    <location>
        <begin position="62"/>
        <end position="99"/>
    </location>
</feature>
<dbReference type="InterPro" id="IPR008266">
    <property type="entry name" value="Tyr_kinase_AS"/>
</dbReference>
<dbReference type="Gene3D" id="1.10.510.10">
    <property type="entry name" value="Transferase(Phosphotransferase) domain 1"/>
    <property type="match status" value="2"/>
</dbReference>
<dbReference type="InterPro" id="IPR012816">
    <property type="entry name" value="NADAR"/>
</dbReference>
<comment type="caution">
    <text evidence="4">The sequence shown here is derived from an EMBL/GenBank/DDBJ whole genome shotgun (WGS) entry which is preliminary data.</text>
</comment>
<feature type="compositionally biased region" description="Low complexity" evidence="1">
    <location>
        <begin position="317"/>
        <end position="329"/>
    </location>
</feature>
<feature type="compositionally biased region" description="Low complexity" evidence="1">
    <location>
        <begin position="432"/>
        <end position="445"/>
    </location>
</feature>
<organism evidence="4 5">
    <name type="scientific">Collybiopsis confluens</name>
    <dbReference type="NCBI Taxonomy" id="2823264"/>
    <lineage>
        <taxon>Eukaryota</taxon>
        <taxon>Fungi</taxon>
        <taxon>Dikarya</taxon>
        <taxon>Basidiomycota</taxon>
        <taxon>Agaricomycotina</taxon>
        <taxon>Agaricomycetes</taxon>
        <taxon>Agaricomycetidae</taxon>
        <taxon>Agaricales</taxon>
        <taxon>Marasmiineae</taxon>
        <taxon>Omphalotaceae</taxon>
        <taxon>Collybiopsis</taxon>
    </lineage>
</organism>
<evidence type="ECO:0000313" key="5">
    <source>
        <dbReference type="Proteomes" id="UP000518752"/>
    </source>
</evidence>
<evidence type="ECO:0000259" key="2">
    <source>
        <dbReference type="PROSITE" id="PS50011"/>
    </source>
</evidence>
<evidence type="ECO:0000256" key="1">
    <source>
        <dbReference type="SAM" id="MobiDB-lite"/>
    </source>
</evidence>
<dbReference type="GO" id="GO:0035091">
    <property type="term" value="F:phosphatidylinositol binding"/>
    <property type="evidence" value="ECO:0007669"/>
    <property type="project" value="InterPro"/>
</dbReference>
<dbReference type="GO" id="GO:0016192">
    <property type="term" value="P:vesicle-mediated transport"/>
    <property type="evidence" value="ECO:0007669"/>
    <property type="project" value="UniProtKB-ARBA"/>
</dbReference>